<evidence type="ECO:0000256" key="3">
    <source>
        <dbReference type="ARBA" id="ARBA00011881"/>
    </source>
</evidence>
<evidence type="ECO:0000256" key="4">
    <source>
        <dbReference type="ARBA" id="ARBA00022898"/>
    </source>
</evidence>
<dbReference type="GO" id="GO:0006520">
    <property type="term" value="P:amino acid metabolic process"/>
    <property type="evidence" value="ECO:0007669"/>
    <property type="project" value="InterPro"/>
</dbReference>
<name>A0A062TXZ4_9PROT</name>
<dbReference type="STRING" id="1280941.HY2_00010"/>
<keyword evidence="4" id="KW-0663">Pyridoxal phosphate</keyword>
<proteinExistence type="inferred from homology"/>
<dbReference type="EMBL" id="AWFB01000001">
    <property type="protein sequence ID" value="RAN36200.1"/>
    <property type="molecule type" value="Genomic_DNA"/>
</dbReference>
<comment type="subunit">
    <text evidence="3">Homotetramer.</text>
</comment>
<dbReference type="OrthoDB" id="9774495at2"/>
<protein>
    <recommendedName>
        <fullName evidence="5">Aromatic amino acid beta-eliminating lyase/threonine aldolase domain-containing protein</fullName>
    </recommendedName>
</protein>
<dbReference type="PANTHER" id="PTHR48097">
    <property type="entry name" value="L-THREONINE ALDOLASE-RELATED"/>
    <property type="match status" value="1"/>
</dbReference>
<dbReference type="GO" id="GO:0016829">
    <property type="term" value="F:lyase activity"/>
    <property type="evidence" value="ECO:0007669"/>
    <property type="project" value="InterPro"/>
</dbReference>
<evidence type="ECO:0000256" key="1">
    <source>
        <dbReference type="ARBA" id="ARBA00001933"/>
    </source>
</evidence>
<dbReference type="Pfam" id="PF01212">
    <property type="entry name" value="Beta_elim_lyase"/>
    <property type="match status" value="1"/>
</dbReference>
<accession>A0A062TXZ4</accession>
<dbReference type="InterPro" id="IPR015424">
    <property type="entry name" value="PyrdxlP-dep_Trfase"/>
</dbReference>
<dbReference type="InterPro" id="IPR001597">
    <property type="entry name" value="ArAA_b-elim_lyase/Thr_aldolase"/>
</dbReference>
<evidence type="ECO:0000256" key="2">
    <source>
        <dbReference type="ARBA" id="ARBA00006966"/>
    </source>
</evidence>
<sequence>MNFSSDTSAPAHPLVLEAMAAANTGLEASYGNDTVTRRLRQRLGDVFGTADFDYWMTASGTASNALALSCFCPPTGAVLCHAGAHIAVDERGAPEFFSGGGKLQLLRGQDGKIGSEQLDEALAGINHDFVHETPAHVLSLTNLTENGTAYSIAQVADYAKRAHAKGLIVHMDGARLGNALVATSATPAEMTWKAGVDVLTFGLTKTGAIGCEIILLFGKAREKKRELEARAKRAGHMPPKMRFIAAQAEAMLEDNLWMELATQANEAARRLAEGLQRKGVKLAFAPEGNEVFALLSEDQVARLHAAGAVFYPWMGGSQRLVCSWSTRVEEVDALLKALKA</sequence>
<dbReference type="PANTHER" id="PTHR48097:SF5">
    <property type="entry name" value="LOW SPECIFICITY L-THREONINE ALDOLASE"/>
    <property type="match status" value="1"/>
</dbReference>
<dbReference type="InterPro" id="IPR015422">
    <property type="entry name" value="PyrdxlP-dep_Trfase_small"/>
</dbReference>
<dbReference type="AlphaFoldDB" id="A0A062TXZ4"/>
<organism evidence="6 7">
    <name type="scientific">Hyphomonas pacifica</name>
    <dbReference type="NCBI Taxonomy" id="1280941"/>
    <lineage>
        <taxon>Bacteria</taxon>
        <taxon>Pseudomonadati</taxon>
        <taxon>Pseudomonadota</taxon>
        <taxon>Alphaproteobacteria</taxon>
        <taxon>Hyphomonadales</taxon>
        <taxon>Hyphomonadaceae</taxon>
        <taxon>Hyphomonas</taxon>
    </lineage>
</organism>
<comment type="caution">
    <text evidence="6">The sequence shown here is derived from an EMBL/GenBank/DDBJ whole genome shotgun (WGS) entry which is preliminary data.</text>
</comment>
<dbReference type="eggNOG" id="COG2008">
    <property type="taxonomic scope" value="Bacteria"/>
</dbReference>
<dbReference type="InterPro" id="IPR015421">
    <property type="entry name" value="PyrdxlP-dep_Trfase_major"/>
</dbReference>
<evidence type="ECO:0000313" key="7">
    <source>
        <dbReference type="Proteomes" id="UP000249123"/>
    </source>
</evidence>
<evidence type="ECO:0000259" key="5">
    <source>
        <dbReference type="Pfam" id="PF01212"/>
    </source>
</evidence>
<reference evidence="6 7" key="1">
    <citation type="submission" date="2013-04" db="EMBL/GenBank/DDBJ databases">
        <title>Hyphomonas sp. T24B3 Genome Sequencing.</title>
        <authorList>
            <person name="Lai Q."/>
            <person name="Shao Z."/>
        </authorList>
    </citation>
    <scope>NUCLEOTIDE SEQUENCE [LARGE SCALE GENOMIC DNA]</scope>
    <source>
        <strain evidence="6 7">T24B3</strain>
    </source>
</reference>
<dbReference type="Gene3D" id="3.40.640.10">
    <property type="entry name" value="Type I PLP-dependent aspartate aminotransferase-like (Major domain)"/>
    <property type="match status" value="1"/>
</dbReference>
<evidence type="ECO:0000313" key="6">
    <source>
        <dbReference type="EMBL" id="RAN36200.1"/>
    </source>
</evidence>
<gene>
    <name evidence="6" type="ORF">HY3_01060</name>
</gene>
<dbReference type="Proteomes" id="UP000249123">
    <property type="component" value="Unassembled WGS sequence"/>
</dbReference>
<dbReference type="RefSeq" id="WP_034823464.1">
    <property type="nucleotide sequence ID" value="NZ_AWFA01000001.1"/>
</dbReference>
<feature type="domain" description="Aromatic amino acid beta-eliminating lyase/threonine aldolase" evidence="5">
    <location>
        <begin position="3"/>
        <end position="296"/>
    </location>
</feature>
<keyword evidence="7" id="KW-1185">Reference proteome</keyword>
<comment type="similarity">
    <text evidence="2">Belongs to the threonine aldolase family.</text>
</comment>
<dbReference type="Gene3D" id="3.90.1150.10">
    <property type="entry name" value="Aspartate Aminotransferase, domain 1"/>
    <property type="match status" value="1"/>
</dbReference>
<dbReference type="SUPFAM" id="SSF53383">
    <property type="entry name" value="PLP-dependent transferases"/>
    <property type="match status" value="1"/>
</dbReference>
<comment type="cofactor">
    <cofactor evidence="1">
        <name>pyridoxal 5'-phosphate</name>
        <dbReference type="ChEBI" id="CHEBI:597326"/>
    </cofactor>
</comment>